<name>A0A370DI45_9GAMM</name>
<reference evidence="2 3" key="1">
    <citation type="journal article" date="2018" name="ISME J.">
        <title>Endosymbiont genomes yield clues of tubeworm success.</title>
        <authorList>
            <person name="Li Y."/>
            <person name="Liles M.R."/>
            <person name="Halanych K.M."/>
        </authorList>
    </citation>
    <scope>NUCLEOTIDE SEQUENCE [LARGE SCALE GENOMIC DNA]</scope>
    <source>
        <strain evidence="2">A1464</strain>
    </source>
</reference>
<dbReference type="EMBL" id="QFXC01000007">
    <property type="protein sequence ID" value="RDH84595.1"/>
    <property type="molecule type" value="Genomic_DNA"/>
</dbReference>
<dbReference type="Proteomes" id="UP000254266">
    <property type="component" value="Unassembled WGS sequence"/>
</dbReference>
<evidence type="ECO:0000313" key="2">
    <source>
        <dbReference type="EMBL" id="RDH84595.1"/>
    </source>
</evidence>
<dbReference type="AlphaFoldDB" id="A0A370DI45"/>
<evidence type="ECO:0000256" key="1">
    <source>
        <dbReference type="SAM" id="Phobius"/>
    </source>
</evidence>
<comment type="caution">
    <text evidence="2">The sequence shown here is derived from an EMBL/GenBank/DDBJ whole genome shotgun (WGS) entry which is preliminary data.</text>
</comment>
<proteinExistence type="predicted"/>
<sequence>MDKLKKNIDQLVAGKVLNDIHKIVNEEDKKEIQEKHWSVIISVLIGVAVVVIVVLTILG</sequence>
<accession>A0A370DI45</accession>
<keyword evidence="1" id="KW-1133">Transmembrane helix</keyword>
<protein>
    <submittedName>
        <fullName evidence="2">Uncharacterized protein</fullName>
    </submittedName>
</protein>
<evidence type="ECO:0000313" key="3">
    <source>
        <dbReference type="Proteomes" id="UP000254266"/>
    </source>
</evidence>
<organism evidence="2 3">
    <name type="scientific">endosymbiont of Galathealinum brachiosum</name>
    <dbReference type="NCBI Taxonomy" id="2200906"/>
    <lineage>
        <taxon>Bacteria</taxon>
        <taxon>Pseudomonadati</taxon>
        <taxon>Pseudomonadota</taxon>
        <taxon>Gammaproteobacteria</taxon>
        <taxon>sulfur-oxidizing symbionts</taxon>
    </lineage>
</organism>
<feature type="transmembrane region" description="Helical" evidence="1">
    <location>
        <begin position="37"/>
        <end position="58"/>
    </location>
</feature>
<keyword evidence="3" id="KW-1185">Reference proteome</keyword>
<keyword evidence="1" id="KW-0812">Transmembrane</keyword>
<keyword evidence="1" id="KW-0472">Membrane</keyword>
<gene>
    <name evidence="2" type="ORF">DIZ80_03765</name>
</gene>